<dbReference type="InterPro" id="IPR019384">
    <property type="entry name" value="FHIP"/>
</dbReference>
<evidence type="ECO:0000313" key="1">
    <source>
        <dbReference type="EMBL" id="KAF5399020.1"/>
    </source>
</evidence>
<dbReference type="Pfam" id="PF10257">
    <property type="entry name" value="RAI16-like"/>
    <property type="match status" value="1"/>
</dbReference>
<reference evidence="1" key="1">
    <citation type="submission" date="2019-05" db="EMBL/GenBank/DDBJ databases">
        <title>Annotation for the trematode Paragonimus heterotremus.</title>
        <authorList>
            <person name="Choi Y.-J."/>
        </authorList>
    </citation>
    <scope>NUCLEOTIDE SEQUENCE</scope>
    <source>
        <strain evidence="1">LC</strain>
    </source>
</reference>
<dbReference type="PANTHER" id="PTHR21705:SF11">
    <property type="entry name" value="FHIP FAMILY PROTEIN CG3558"/>
    <property type="match status" value="1"/>
</dbReference>
<dbReference type="EMBL" id="LUCH01004432">
    <property type="protein sequence ID" value="KAF5399020.1"/>
    <property type="molecule type" value="Genomic_DNA"/>
</dbReference>
<proteinExistence type="predicted"/>
<comment type="caution">
    <text evidence="1">The sequence shown here is derived from an EMBL/GenBank/DDBJ whole genome shotgun (WGS) entry which is preliminary data.</text>
</comment>
<keyword evidence="2" id="KW-1185">Reference proteome</keyword>
<protein>
    <submittedName>
        <fullName evidence="1">Uncharacterized protein</fullName>
    </submittedName>
</protein>
<accession>A0A8J4SXB3</accession>
<gene>
    <name evidence="1" type="ORF">PHET_06789</name>
</gene>
<dbReference type="PANTHER" id="PTHR21705">
    <property type="entry name" value="RAI16 PROTEIN-RELATED"/>
    <property type="match status" value="1"/>
</dbReference>
<name>A0A8J4SXB3_9TREM</name>
<organism evidence="1 2">
    <name type="scientific">Paragonimus heterotremus</name>
    <dbReference type="NCBI Taxonomy" id="100268"/>
    <lineage>
        <taxon>Eukaryota</taxon>
        <taxon>Metazoa</taxon>
        <taxon>Spiralia</taxon>
        <taxon>Lophotrochozoa</taxon>
        <taxon>Platyhelminthes</taxon>
        <taxon>Trematoda</taxon>
        <taxon>Digenea</taxon>
        <taxon>Plagiorchiida</taxon>
        <taxon>Troglotremata</taxon>
        <taxon>Troglotrematidae</taxon>
        <taxon>Paragonimus</taxon>
    </lineage>
</organism>
<sequence length="305" mass="34050">MFTELILSEEPSESAFETVFYCTRELVFSAARESPTDGQLTTNSTRKHYMSYASCSAGTFRFLLFVVRFATNYLDSLIFSLLVPLIYRIDPVGDRARDAFLFVLSLSKRDDAIGSYLANESDFCPVLAAGLSGLYSNLPKKLVPRYWCTPYNRDAPGGPVTIMPTGFINTTSSISSLAELPVGGANWYQLTEMDCCQSTDLRRFLETLNLCNLVIKISPPRVQTSLLYYIESGFLVPVLGSALNQSSLYEVVAATAYLELFLRHLTEPKLIKLFLRFIMTSSHDSYPILTSLINRLNANSAVSTF</sequence>
<dbReference type="OrthoDB" id="6287422at2759"/>
<dbReference type="Proteomes" id="UP000748531">
    <property type="component" value="Unassembled WGS sequence"/>
</dbReference>
<evidence type="ECO:0000313" key="2">
    <source>
        <dbReference type="Proteomes" id="UP000748531"/>
    </source>
</evidence>
<dbReference type="AlphaFoldDB" id="A0A8J4SXB3"/>